<dbReference type="SMART" id="SM00267">
    <property type="entry name" value="GGDEF"/>
    <property type="match status" value="1"/>
</dbReference>
<dbReference type="GO" id="GO:0043709">
    <property type="term" value="P:cell adhesion involved in single-species biofilm formation"/>
    <property type="evidence" value="ECO:0007669"/>
    <property type="project" value="TreeGrafter"/>
</dbReference>
<evidence type="ECO:0000259" key="1">
    <source>
        <dbReference type="PROSITE" id="PS50887"/>
    </source>
</evidence>
<gene>
    <name evidence="2" type="ORF">CWATWH0003_1566</name>
</gene>
<dbReference type="Proteomes" id="UP000003477">
    <property type="component" value="Unassembled WGS sequence"/>
</dbReference>
<dbReference type="PROSITE" id="PS50887">
    <property type="entry name" value="GGDEF"/>
    <property type="match status" value="1"/>
</dbReference>
<dbReference type="CDD" id="cd01949">
    <property type="entry name" value="GGDEF"/>
    <property type="match status" value="1"/>
</dbReference>
<dbReference type="AlphaFoldDB" id="G5J231"/>
<evidence type="ECO:0000313" key="3">
    <source>
        <dbReference type="Proteomes" id="UP000003477"/>
    </source>
</evidence>
<dbReference type="InterPro" id="IPR003018">
    <property type="entry name" value="GAF"/>
</dbReference>
<dbReference type="SUPFAM" id="SSF55073">
    <property type="entry name" value="Nucleotide cyclase"/>
    <property type="match status" value="1"/>
</dbReference>
<sequence length="460" mass="52906">MLADMIQVKLKKLFRKPDLNSLLENFTETFNLSFFISDTQENVLWGNFNESYNYHYPIVVDEEILGWVKGKSDKINAVCQMLNYIVKEEFNKKLLAADTLEKYEEIYFLSSISHKLSKCLTFEEIMKIITVETNKLLESSKVYIKLLNDKGELDIFSLIGKKLSKGQGTIESISGYVLRSGEAEIVNDVQQDYRYIPLADDTKSLICAPLKVQNQTIGVIKVIHNESVKYTSEKLKLFTALTSQAAIAIQNSQHHDQLIKYSHTLEQKVLERTKELENAKEKLEYLATVDELTQLYNRRYFNEYLDQEWRRLGRERKFISLIVCDIDYFKLYNDYYHHQAGDKCLYQVAQCLKNLIKRPADLVARFGGEEFIIILSNTNSLGAEKVALKLCNAVAALDIPHHRSKCSSHVTLSLGVATTMPRVKVSPQKLIQAADKALYKAKDRGRNRFATVEFSPKIIH</sequence>
<dbReference type="InterPro" id="IPR050469">
    <property type="entry name" value="Diguanylate_Cyclase"/>
</dbReference>
<feature type="domain" description="GGDEF" evidence="1">
    <location>
        <begin position="317"/>
        <end position="454"/>
    </location>
</feature>
<dbReference type="InterPro" id="IPR000160">
    <property type="entry name" value="GGDEF_dom"/>
</dbReference>
<proteinExistence type="predicted"/>
<comment type="caution">
    <text evidence="2">The sequence shown here is derived from an EMBL/GenBank/DDBJ whole genome shotgun (WGS) entry which is preliminary data.</text>
</comment>
<dbReference type="SMART" id="SM00065">
    <property type="entry name" value="GAF"/>
    <property type="match status" value="1"/>
</dbReference>
<dbReference type="FunFam" id="3.30.70.270:FF:000001">
    <property type="entry name" value="Diguanylate cyclase domain protein"/>
    <property type="match status" value="1"/>
</dbReference>
<dbReference type="GO" id="GO:0005886">
    <property type="term" value="C:plasma membrane"/>
    <property type="evidence" value="ECO:0007669"/>
    <property type="project" value="TreeGrafter"/>
</dbReference>
<name>G5J231_CROWT</name>
<dbReference type="NCBIfam" id="TIGR00254">
    <property type="entry name" value="GGDEF"/>
    <property type="match status" value="1"/>
</dbReference>
<protein>
    <submittedName>
        <fullName evidence="2">PleD</fullName>
    </submittedName>
</protein>
<dbReference type="SUPFAM" id="SSF55781">
    <property type="entry name" value="GAF domain-like"/>
    <property type="match status" value="1"/>
</dbReference>
<accession>G5J231</accession>
<dbReference type="PATRIC" id="fig|423471.3.peg.1461"/>
<dbReference type="Gene3D" id="3.30.450.40">
    <property type="match status" value="1"/>
</dbReference>
<dbReference type="PANTHER" id="PTHR45138">
    <property type="entry name" value="REGULATORY COMPONENTS OF SENSORY TRANSDUCTION SYSTEM"/>
    <property type="match status" value="1"/>
</dbReference>
<dbReference type="InterPro" id="IPR043128">
    <property type="entry name" value="Rev_trsase/Diguanyl_cyclase"/>
</dbReference>
<dbReference type="InterPro" id="IPR029787">
    <property type="entry name" value="Nucleotide_cyclase"/>
</dbReference>
<dbReference type="InterPro" id="IPR029016">
    <property type="entry name" value="GAF-like_dom_sf"/>
</dbReference>
<dbReference type="PANTHER" id="PTHR45138:SF9">
    <property type="entry name" value="DIGUANYLATE CYCLASE DGCM-RELATED"/>
    <property type="match status" value="1"/>
</dbReference>
<reference evidence="2 3" key="1">
    <citation type="journal article" date="2011" name="Front. Microbiol.">
        <title>Two Strains of Crocosphaera watsonii with Highly Conserved Genomes are Distinguished by Strain-Specific Features.</title>
        <authorList>
            <person name="Bench S.R."/>
            <person name="Ilikchyan I.N."/>
            <person name="Tripp H.J."/>
            <person name="Zehr J.P."/>
        </authorList>
    </citation>
    <scope>NUCLEOTIDE SEQUENCE [LARGE SCALE GENOMIC DNA]</scope>
    <source>
        <strain evidence="2 3">WH 0003</strain>
    </source>
</reference>
<dbReference type="Pfam" id="PF13185">
    <property type="entry name" value="GAF_2"/>
    <property type="match status" value="1"/>
</dbReference>
<organism evidence="2 3">
    <name type="scientific">Crocosphaera watsonii WH 0003</name>
    <dbReference type="NCBI Taxonomy" id="423471"/>
    <lineage>
        <taxon>Bacteria</taxon>
        <taxon>Bacillati</taxon>
        <taxon>Cyanobacteriota</taxon>
        <taxon>Cyanophyceae</taxon>
        <taxon>Oscillatoriophycideae</taxon>
        <taxon>Chroococcales</taxon>
        <taxon>Aphanothecaceae</taxon>
        <taxon>Crocosphaera</taxon>
    </lineage>
</organism>
<dbReference type="Gene3D" id="3.30.70.270">
    <property type="match status" value="1"/>
</dbReference>
<evidence type="ECO:0000313" key="2">
    <source>
        <dbReference type="EMBL" id="EHJ13759.1"/>
    </source>
</evidence>
<dbReference type="GO" id="GO:1902201">
    <property type="term" value="P:negative regulation of bacterial-type flagellum-dependent cell motility"/>
    <property type="evidence" value="ECO:0007669"/>
    <property type="project" value="TreeGrafter"/>
</dbReference>
<dbReference type="EMBL" id="AESD01000238">
    <property type="protein sequence ID" value="EHJ13759.1"/>
    <property type="molecule type" value="Genomic_DNA"/>
</dbReference>
<dbReference type="Pfam" id="PF00990">
    <property type="entry name" value="GGDEF"/>
    <property type="match status" value="1"/>
</dbReference>
<dbReference type="GO" id="GO:0052621">
    <property type="term" value="F:diguanylate cyclase activity"/>
    <property type="evidence" value="ECO:0007669"/>
    <property type="project" value="TreeGrafter"/>
</dbReference>